<accession>A0ABR1ZZY5</accession>
<reference evidence="1 2" key="1">
    <citation type="journal article" date="2024" name="G3 (Bethesda)">
        <title>Genome assembly of Hibiscus sabdariffa L. provides insights into metabolisms of medicinal natural products.</title>
        <authorList>
            <person name="Kim T."/>
        </authorList>
    </citation>
    <scope>NUCLEOTIDE SEQUENCE [LARGE SCALE GENOMIC DNA]</scope>
    <source>
        <strain evidence="1">TK-2024</strain>
        <tissue evidence="1">Old leaves</tissue>
    </source>
</reference>
<name>A0ABR1ZZY5_9ROSI</name>
<evidence type="ECO:0000313" key="1">
    <source>
        <dbReference type="EMBL" id="KAK8486168.1"/>
    </source>
</evidence>
<sequence>MEDRLSLVEGNESVCERVDSLEKLDCFVDEDVKQATLKLTRLRRWFLNSQKKVFRANPRTTGDRSMLDLMLFEQIFEVFEELYSACFFWRSLTLNVVKDQS</sequence>
<keyword evidence="2" id="KW-1185">Reference proteome</keyword>
<dbReference type="Proteomes" id="UP001396334">
    <property type="component" value="Unassembled WGS sequence"/>
</dbReference>
<gene>
    <name evidence="1" type="ORF">V6N11_019991</name>
</gene>
<dbReference type="EMBL" id="JBBPBN010000455">
    <property type="protein sequence ID" value="KAK8486168.1"/>
    <property type="molecule type" value="Genomic_DNA"/>
</dbReference>
<organism evidence="1 2">
    <name type="scientific">Hibiscus sabdariffa</name>
    <name type="common">roselle</name>
    <dbReference type="NCBI Taxonomy" id="183260"/>
    <lineage>
        <taxon>Eukaryota</taxon>
        <taxon>Viridiplantae</taxon>
        <taxon>Streptophyta</taxon>
        <taxon>Embryophyta</taxon>
        <taxon>Tracheophyta</taxon>
        <taxon>Spermatophyta</taxon>
        <taxon>Magnoliopsida</taxon>
        <taxon>eudicotyledons</taxon>
        <taxon>Gunneridae</taxon>
        <taxon>Pentapetalae</taxon>
        <taxon>rosids</taxon>
        <taxon>malvids</taxon>
        <taxon>Malvales</taxon>
        <taxon>Malvaceae</taxon>
        <taxon>Malvoideae</taxon>
        <taxon>Hibiscus</taxon>
    </lineage>
</organism>
<protein>
    <submittedName>
        <fullName evidence="1">Uncharacterized protein</fullName>
    </submittedName>
</protein>
<proteinExistence type="predicted"/>
<comment type="caution">
    <text evidence="1">The sequence shown here is derived from an EMBL/GenBank/DDBJ whole genome shotgun (WGS) entry which is preliminary data.</text>
</comment>
<evidence type="ECO:0000313" key="2">
    <source>
        <dbReference type="Proteomes" id="UP001396334"/>
    </source>
</evidence>